<comment type="caution">
    <text evidence="1">The sequence shown here is derived from an EMBL/GenBank/DDBJ whole genome shotgun (WGS) entry which is preliminary data.</text>
</comment>
<keyword evidence="2" id="KW-1185">Reference proteome</keyword>
<dbReference type="EMBL" id="JAWDGP010000875">
    <property type="protein sequence ID" value="KAK3796505.1"/>
    <property type="molecule type" value="Genomic_DNA"/>
</dbReference>
<dbReference type="Proteomes" id="UP001283361">
    <property type="component" value="Unassembled WGS sequence"/>
</dbReference>
<evidence type="ECO:0000313" key="1">
    <source>
        <dbReference type="EMBL" id="KAK3796505.1"/>
    </source>
</evidence>
<sequence>MCAKQSVAHYWPIVKFALGQSFYFDLALGSAGFTCGRCVKGPAKPAAVLGKERKRVRSQAYCLLFSAD</sequence>
<evidence type="ECO:0000313" key="2">
    <source>
        <dbReference type="Proteomes" id="UP001283361"/>
    </source>
</evidence>
<dbReference type="AlphaFoldDB" id="A0AAE1AYM4"/>
<proteinExistence type="predicted"/>
<organism evidence="1 2">
    <name type="scientific">Elysia crispata</name>
    <name type="common">lettuce slug</name>
    <dbReference type="NCBI Taxonomy" id="231223"/>
    <lineage>
        <taxon>Eukaryota</taxon>
        <taxon>Metazoa</taxon>
        <taxon>Spiralia</taxon>
        <taxon>Lophotrochozoa</taxon>
        <taxon>Mollusca</taxon>
        <taxon>Gastropoda</taxon>
        <taxon>Heterobranchia</taxon>
        <taxon>Euthyneura</taxon>
        <taxon>Panpulmonata</taxon>
        <taxon>Sacoglossa</taxon>
        <taxon>Placobranchoidea</taxon>
        <taxon>Plakobranchidae</taxon>
        <taxon>Elysia</taxon>
    </lineage>
</organism>
<protein>
    <submittedName>
        <fullName evidence="1">Uncharacterized protein</fullName>
    </submittedName>
</protein>
<gene>
    <name evidence="1" type="ORF">RRG08_003225</name>
</gene>
<name>A0AAE1AYM4_9GAST</name>
<reference evidence="1" key="1">
    <citation type="journal article" date="2023" name="G3 (Bethesda)">
        <title>A reference genome for the long-term kleptoplast-retaining sea slug Elysia crispata morphotype clarki.</title>
        <authorList>
            <person name="Eastman K.E."/>
            <person name="Pendleton A.L."/>
            <person name="Shaikh M.A."/>
            <person name="Suttiyut T."/>
            <person name="Ogas R."/>
            <person name="Tomko P."/>
            <person name="Gavelis G."/>
            <person name="Widhalm J.R."/>
            <person name="Wisecaver J.H."/>
        </authorList>
    </citation>
    <scope>NUCLEOTIDE SEQUENCE</scope>
    <source>
        <strain evidence="1">ECLA1</strain>
    </source>
</reference>
<accession>A0AAE1AYM4</accession>